<dbReference type="Pfam" id="PF02776">
    <property type="entry name" value="TPP_enzyme_N"/>
    <property type="match status" value="1"/>
</dbReference>
<dbReference type="CDD" id="cd07035">
    <property type="entry name" value="TPP_PYR_POX_like"/>
    <property type="match status" value="1"/>
</dbReference>
<dbReference type="Proteomes" id="UP001232755">
    <property type="component" value="Unassembled WGS sequence"/>
</dbReference>
<dbReference type="EC" id="2.2.1.6" evidence="8"/>
<dbReference type="PANTHER" id="PTHR18968:SF13">
    <property type="entry name" value="ACETOLACTATE SYNTHASE CATALYTIC SUBUNIT, MITOCHONDRIAL"/>
    <property type="match status" value="1"/>
</dbReference>
<dbReference type="PANTHER" id="PTHR18968">
    <property type="entry name" value="THIAMINE PYROPHOSPHATE ENZYMES"/>
    <property type="match status" value="1"/>
</dbReference>
<organism evidence="8 9">
    <name type="scientific">Streptomyces africanus</name>
    <dbReference type="NCBI Taxonomy" id="231024"/>
    <lineage>
        <taxon>Bacteria</taxon>
        <taxon>Bacillati</taxon>
        <taxon>Actinomycetota</taxon>
        <taxon>Actinomycetes</taxon>
        <taxon>Kitasatosporales</taxon>
        <taxon>Streptomycetaceae</taxon>
        <taxon>Streptomyces</taxon>
    </lineage>
</organism>
<proteinExistence type="inferred from homology"/>
<dbReference type="InterPro" id="IPR029061">
    <property type="entry name" value="THDP-binding"/>
</dbReference>
<dbReference type="InterPro" id="IPR012000">
    <property type="entry name" value="Thiamin_PyroP_enz_cen_dom"/>
</dbReference>
<dbReference type="InterPro" id="IPR045229">
    <property type="entry name" value="TPP_enz"/>
</dbReference>
<dbReference type="Gene3D" id="3.40.50.1220">
    <property type="entry name" value="TPP-binding domain"/>
    <property type="match status" value="1"/>
</dbReference>
<feature type="domain" description="Thiamine pyrophosphate enzyme TPP-binding" evidence="6">
    <location>
        <begin position="401"/>
        <end position="550"/>
    </location>
</feature>
<evidence type="ECO:0000256" key="3">
    <source>
        <dbReference type="ARBA" id="ARBA00023052"/>
    </source>
</evidence>
<comment type="cofactor">
    <cofactor evidence="1">
        <name>thiamine diphosphate</name>
        <dbReference type="ChEBI" id="CHEBI:58937"/>
    </cofactor>
</comment>
<dbReference type="InterPro" id="IPR012001">
    <property type="entry name" value="Thiamin_PyroP_enz_TPP-bd_dom"/>
</dbReference>
<dbReference type="CDD" id="cd00568">
    <property type="entry name" value="TPP_enzymes"/>
    <property type="match status" value="1"/>
</dbReference>
<accession>A0ABU0QF06</accession>
<keyword evidence="9" id="KW-1185">Reference proteome</keyword>
<evidence type="ECO:0000256" key="2">
    <source>
        <dbReference type="ARBA" id="ARBA00007812"/>
    </source>
</evidence>
<evidence type="ECO:0000313" key="9">
    <source>
        <dbReference type="Proteomes" id="UP001232755"/>
    </source>
</evidence>
<evidence type="ECO:0000259" key="7">
    <source>
        <dbReference type="Pfam" id="PF02776"/>
    </source>
</evidence>
<name>A0ABU0QF06_9ACTN</name>
<evidence type="ECO:0000313" key="8">
    <source>
        <dbReference type="EMBL" id="MDQ0745976.1"/>
    </source>
</evidence>
<gene>
    <name evidence="8" type="ORF">QF034_000207</name>
</gene>
<dbReference type="EMBL" id="JAUSYP010000001">
    <property type="protein sequence ID" value="MDQ0745976.1"/>
    <property type="molecule type" value="Genomic_DNA"/>
</dbReference>
<dbReference type="RefSeq" id="WP_307173089.1">
    <property type="nucleotide sequence ID" value="NZ_JAUSYP010000001.1"/>
</dbReference>
<evidence type="ECO:0000256" key="1">
    <source>
        <dbReference type="ARBA" id="ARBA00001964"/>
    </source>
</evidence>
<dbReference type="InterPro" id="IPR029035">
    <property type="entry name" value="DHS-like_NAD/FAD-binding_dom"/>
</dbReference>
<evidence type="ECO:0000256" key="4">
    <source>
        <dbReference type="RuleBase" id="RU362132"/>
    </source>
</evidence>
<dbReference type="SUPFAM" id="SSF52518">
    <property type="entry name" value="Thiamin diphosphate-binding fold (THDP-binding)"/>
    <property type="match status" value="2"/>
</dbReference>
<sequence>MSRSVTGGQLVVRMLESLGIRTVFGVPGGQTLALTDAILSSPVMDFVTARHENAAAVMADAYGRLTGTPGVCLATTGPGATNLLTGIGGAARDSSPVLVLTCNNAGENIHRDDAQNADHVELFRSLTKYSRLVAHAGALRQAVEEAYLNAMSGNPGPAHLDFARDTIEGPVADADAAVPEGEHPMCRWVTQRPRADAHALADVATRLAKAERPVLWLGNGCNRSGAGEAALALAESLRIPVITTFNGIGTVPTTHPLVFGALSRMGTRLSSRVMADADLVLAVGNSLNAVSTGRWRMELPHVIQIDVDPAMLGRYYGRRTTGVVADARATLEDLHGLLADRAGELSAARSSWTAELQQAEDLWWQERAAVEAPTGADGLSPAEVVRRLRTAAPDDTLLIPDAGNPGVWSYLWQIRQPGSYIKPVGFGNMGFAVPAAVAAVVADPGRPVLALVGDGSLGMSLAELETLVRVGGRVAVVVLNDSGYGNIRQEQIVHYGNRTIGVDFGPSDYAVVARGLGLSAERITGLEELAKRVGETLDVGAGHSPALFDVPIDQSVNAWTYPAFRPYEPEEG</sequence>
<evidence type="ECO:0000259" key="5">
    <source>
        <dbReference type="Pfam" id="PF00205"/>
    </source>
</evidence>
<feature type="domain" description="Thiamine pyrophosphate enzyme central" evidence="5">
    <location>
        <begin position="201"/>
        <end position="334"/>
    </location>
</feature>
<dbReference type="Pfam" id="PF00205">
    <property type="entry name" value="TPP_enzyme_M"/>
    <property type="match status" value="1"/>
</dbReference>
<dbReference type="GO" id="GO:0003984">
    <property type="term" value="F:acetolactate synthase activity"/>
    <property type="evidence" value="ECO:0007669"/>
    <property type="project" value="UniProtKB-EC"/>
</dbReference>
<reference evidence="8 9" key="1">
    <citation type="submission" date="2023-07" db="EMBL/GenBank/DDBJ databases">
        <title>Comparative genomics of wheat-associated soil bacteria to identify genetic determinants of phenazine resistance.</title>
        <authorList>
            <person name="Mouncey N."/>
        </authorList>
    </citation>
    <scope>NUCLEOTIDE SEQUENCE [LARGE SCALE GENOMIC DNA]</scope>
    <source>
        <strain evidence="8 9">B3I12</strain>
    </source>
</reference>
<keyword evidence="8" id="KW-0808">Transferase</keyword>
<dbReference type="PROSITE" id="PS00187">
    <property type="entry name" value="TPP_ENZYMES"/>
    <property type="match status" value="1"/>
</dbReference>
<evidence type="ECO:0000259" key="6">
    <source>
        <dbReference type="Pfam" id="PF02775"/>
    </source>
</evidence>
<comment type="similarity">
    <text evidence="2 4">Belongs to the TPP enzyme family.</text>
</comment>
<comment type="caution">
    <text evidence="8">The sequence shown here is derived from an EMBL/GenBank/DDBJ whole genome shotgun (WGS) entry which is preliminary data.</text>
</comment>
<dbReference type="InterPro" id="IPR011766">
    <property type="entry name" value="TPP_enzyme_TPP-bd"/>
</dbReference>
<dbReference type="InterPro" id="IPR000399">
    <property type="entry name" value="TPP-bd_CS"/>
</dbReference>
<dbReference type="SUPFAM" id="SSF52467">
    <property type="entry name" value="DHS-like NAD/FAD-binding domain"/>
    <property type="match status" value="1"/>
</dbReference>
<dbReference type="Pfam" id="PF02775">
    <property type="entry name" value="TPP_enzyme_C"/>
    <property type="match status" value="1"/>
</dbReference>
<feature type="domain" description="Thiamine pyrophosphate enzyme N-terminal TPP-binding" evidence="7">
    <location>
        <begin position="6"/>
        <end position="121"/>
    </location>
</feature>
<keyword evidence="3 4" id="KW-0786">Thiamine pyrophosphate</keyword>
<dbReference type="Gene3D" id="3.40.50.970">
    <property type="match status" value="2"/>
</dbReference>
<protein>
    <submittedName>
        <fullName evidence="8">Acetolactate synthase-1/2/3 large subunit</fullName>
        <ecNumber evidence="8">2.2.1.6</ecNumber>
    </submittedName>
</protein>